<dbReference type="Proteomes" id="UP000515934">
    <property type="component" value="Chromosome"/>
</dbReference>
<protein>
    <submittedName>
        <fullName evidence="1">Uncharacterized protein</fullName>
    </submittedName>
</protein>
<evidence type="ECO:0000313" key="2">
    <source>
        <dbReference type="Proteomes" id="UP000515934"/>
    </source>
</evidence>
<gene>
    <name evidence="1" type="ORF">H9L06_00470</name>
</gene>
<organism evidence="1 2">
    <name type="scientific">Leucobacter denitrificans</name>
    <dbReference type="NCBI Taxonomy" id="683042"/>
    <lineage>
        <taxon>Bacteria</taxon>
        <taxon>Bacillati</taxon>
        <taxon>Actinomycetota</taxon>
        <taxon>Actinomycetes</taxon>
        <taxon>Micrococcales</taxon>
        <taxon>Microbacteriaceae</taxon>
        <taxon>Leucobacter</taxon>
    </lineage>
</organism>
<reference evidence="1 2" key="1">
    <citation type="submission" date="2020-08" db="EMBL/GenBank/DDBJ databases">
        <title>Genome sequence of Leucobacter denitrificans KACC 14055T.</title>
        <authorList>
            <person name="Hyun D.-W."/>
            <person name="Bae J.-W."/>
        </authorList>
    </citation>
    <scope>NUCLEOTIDE SEQUENCE [LARGE SCALE GENOMIC DNA]</scope>
    <source>
        <strain evidence="1 2">KACC 14055</strain>
    </source>
</reference>
<accession>A0A7G9S4Y0</accession>
<evidence type="ECO:0000313" key="1">
    <source>
        <dbReference type="EMBL" id="QNN62905.1"/>
    </source>
</evidence>
<dbReference type="AlphaFoldDB" id="A0A7G9S4Y0"/>
<dbReference type="EMBL" id="CP060716">
    <property type="protein sequence ID" value="QNN62905.1"/>
    <property type="molecule type" value="Genomic_DNA"/>
</dbReference>
<name>A0A7G9S4Y0_9MICO</name>
<keyword evidence="2" id="KW-1185">Reference proteome</keyword>
<proteinExistence type="predicted"/>
<dbReference type="KEGG" id="ldn:H9L06_00470"/>
<dbReference type="RefSeq" id="WP_187555375.1">
    <property type="nucleotide sequence ID" value="NZ_CP060716.1"/>
</dbReference>
<sequence length="218" mass="23072">MNITAALPSLQQRINEMQPLRLGERALPTTPGLSPLLPGGALQMGATYAVRGSWQLALAFLAEASRGGAWCGVLGCPYFGAEAAAALGIALDRCVLIPTPGPHALSLVGTLSETLTVVVAHFDTRVSPAQAERVSARLREHGSALVIVGDWVRSESRLTVMNSRWSGLGSGYGAISSRQLTVQSEDRRGTRQHVVNWSHDTFTVDQGPAANAPLLRAV</sequence>